<sequence>MNAVSPLDLTARILYRDALMLVLDKPAGLAVHGAPGAGAHLGALLDQLRFGLPRPPELAHRLDRDTAGCLVLGRNRHALARLGALFAGREADKVYWAVVVGAPPGEAGLIDKPLAKVNAHRGSRMKVDPRGQPSQTEWRLLGRGGRLSWLECRPRTGRTHQIRVHLASIGCPIAGDGLYGQGTATLAAADLHLLARRITLPLYPKKPAITVTAPVPPHMAALLAACGWSETPP</sequence>
<dbReference type="PANTHER" id="PTHR21600">
    <property type="entry name" value="MITOCHONDRIAL RNA PSEUDOURIDINE SYNTHASE"/>
    <property type="match status" value="1"/>
</dbReference>
<evidence type="ECO:0000256" key="1">
    <source>
        <dbReference type="ARBA" id="ARBA00010876"/>
    </source>
</evidence>
<accession>A0A1J5RG36</accession>
<dbReference type="Pfam" id="PF00849">
    <property type="entry name" value="PseudoU_synth_2"/>
    <property type="match status" value="1"/>
</dbReference>
<dbReference type="PANTHER" id="PTHR21600:SF44">
    <property type="entry name" value="RIBOSOMAL LARGE SUBUNIT PSEUDOURIDINE SYNTHASE D"/>
    <property type="match status" value="1"/>
</dbReference>
<dbReference type="AlphaFoldDB" id="A0A1J5RG36"/>
<dbReference type="Gene3D" id="3.30.2350.10">
    <property type="entry name" value="Pseudouridine synthase"/>
    <property type="match status" value="1"/>
</dbReference>
<comment type="caution">
    <text evidence="4">The sequence shown here is derived from an EMBL/GenBank/DDBJ whole genome shotgun (WGS) entry which is preliminary data.</text>
</comment>
<gene>
    <name evidence="4" type="primary">rluC_9</name>
    <name evidence="4" type="ORF">GALL_228850</name>
</gene>
<protein>
    <submittedName>
        <fullName evidence="4">Ribosomal large subunit pseudouridine synthase C</fullName>
        <ecNumber evidence="4">5.4.99.24</ecNumber>
    </submittedName>
</protein>
<evidence type="ECO:0000259" key="3">
    <source>
        <dbReference type="Pfam" id="PF00849"/>
    </source>
</evidence>
<dbReference type="InterPro" id="IPR006145">
    <property type="entry name" value="PsdUridine_synth_RsuA/RluA"/>
</dbReference>
<reference evidence="4" key="1">
    <citation type="submission" date="2016-10" db="EMBL/GenBank/DDBJ databases">
        <title>Sequence of Gallionella enrichment culture.</title>
        <authorList>
            <person name="Poehlein A."/>
            <person name="Muehling M."/>
            <person name="Daniel R."/>
        </authorList>
    </citation>
    <scope>NUCLEOTIDE SEQUENCE</scope>
</reference>
<keyword evidence="2 4" id="KW-0413">Isomerase</keyword>
<evidence type="ECO:0000313" key="4">
    <source>
        <dbReference type="EMBL" id="OIQ95080.1"/>
    </source>
</evidence>
<dbReference type="GO" id="GO:0000455">
    <property type="term" value="P:enzyme-directed rRNA pseudouridine synthesis"/>
    <property type="evidence" value="ECO:0007669"/>
    <property type="project" value="TreeGrafter"/>
</dbReference>
<name>A0A1J5RG36_9ZZZZ</name>
<dbReference type="EC" id="5.4.99.24" evidence="4"/>
<dbReference type="CDD" id="cd02869">
    <property type="entry name" value="PseudoU_synth_RluA_like"/>
    <property type="match status" value="1"/>
</dbReference>
<feature type="domain" description="Pseudouridine synthase RsuA/RluA-like" evidence="3">
    <location>
        <begin position="21"/>
        <end position="168"/>
    </location>
</feature>
<dbReference type="InterPro" id="IPR006224">
    <property type="entry name" value="PsdUridine_synth_RluA-like_CS"/>
</dbReference>
<proteinExistence type="inferred from homology"/>
<dbReference type="InterPro" id="IPR020103">
    <property type="entry name" value="PsdUridine_synth_cat_dom_sf"/>
</dbReference>
<dbReference type="EMBL" id="MLJW01000173">
    <property type="protein sequence ID" value="OIQ95080.1"/>
    <property type="molecule type" value="Genomic_DNA"/>
</dbReference>
<dbReference type="PROSITE" id="PS01129">
    <property type="entry name" value="PSI_RLU"/>
    <property type="match status" value="1"/>
</dbReference>
<organism evidence="4">
    <name type="scientific">mine drainage metagenome</name>
    <dbReference type="NCBI Taxonomy" id="410659"/>
    <lineage>
        <taxon>unclassified sequences</taxon>
        <taxon>metagenomes</taxon>
        <taxon>ecological metagenomes</taxon>
    </lineage>
</organism>
<comment type="similarity">
    <text evidence="1">Belongs to the pseudouridine synthase RluA family.</text>
</comment>
<dbReference type="GO" id="GO:0160141">
    <property type="term" value="F:23S rRNA pseudouridine(955/2504/2580) synthase activity"/>
    <property type="evidence" value="ECO:0007669"/>
    <property type="project" value="UniProtKB-EC"/>
</dbReference>
<evidence type="ECO:0000256" key="2">
    <source>
        <dbReference type="ARBA" id="ARBA00023235"/>
    </source>
</evidence>
<dbReference type="InterPro" id="IPR050188">
    <property type="entry name" value="RluA_PseudoU_synthase"/>
</dbReference>
<dbReference type="SUPFAM" id="SSF55120">
    <property type="entry name" value="Pseudouridine synthase"/>
    <property type="match status" value="1"/>
</dbReference>
<dbReference type="GO" id="GO:0003723">
    <property type="term" value="F:RNA binding"/>
    <property type="evidence" value="ECO:0007669"/>
    <property type="project" value="InterPro"/>
</dbReference>